<sequence>MCYKLGLLHITLLFAFFYVNGQSVSIKEETMALDTYGFSKPNPVPILTENPKITPYYKFEAYEHKSSKKNWKVVTLENEYIKVFVLPEIGGKVWGAIEKSTGEEFLYKNEVVKFRNIAMRGPWTSGGIEFNFGIIGHHPSTATPVDYLTRTNSDGSVSCIVGNVDLPSNTRWTVEIRLEKEKAYFETNASWYNASPLSQSYYNWMTAAAVATYDLQFFIPGDKYVEHGGNAHPWPIDNKGRNLSFYKNNTFGPSKSYHIVGEYNDFFGGYYHDKKFGFGTWAPYEEMPGQKLWLWNLSRAGGIWEDLLTDSDGQYIEFQAGRLFDQYSPGGDTNPISQVGFDPYVMDTWSEIWFPYKEIGGMKDASKEGVLNVTYENGQTFIGINALQKLNNDILVIVNDEIVLEKKLDLKPMGVFLTRLSTSPDDKIEVRVKGTDLGYTNDGNENRLKRPFYPDEDLKTSESEKLLQEGLEAIEFREFSLAREKLSELIALDPSHRKGLVGLAELEYRRAAYEVALEFSNAVLKMDTYDPSANYMAGMIYRAMGDHLNALESLGWAARDMKYRSVSFAQMAEIHFADKNYERATIYAKKALVHNTYNVNAREILMQVSKIKNDEDTFNYQSNEILKIDPLNYFARLQRSRTNGGNDEMTSTDLETIQNEFKHETLLGLAVRYHQLGLDSMALSVLAPTKNVINLIWAAYLQKDPDTNESTRLLNDAIEKDINLTFPYRRETLPVLEWAVGQNNSWKLKYYLAHNYLAVGQDMKGKNLLKGLENVPDSDIFYRFRAALMKEAGFDVRAKDYEKALKLKPSDCKVWEANILFLLQNEKYDAAYNLSKKAFKKFRGNYNVELAHAKTALNTGHFSEVLKIMETIQVLPYEHASESRIIYERAHLGVARTLLAKKKYKNAITVLKKSKEWPENIGVGKPYEPDERIQDYLLAVSYEATGETDKSKELLQSVVDYTNDHLEAPDIHHLFGLLALRKLNRQDKLATMISELKSETQKNRLALALFQNDSDAIKTHKVKTSIHEDIWKVLLTALQYQ</sequence>
<evidence type="ECO:0000313" key="1">
    <source>
        <dbReference type="EMBL" id="MFH6603695.1"/>
    </source>
</evidence>
<organism evidence="1 2">
    <name type="scientific">Meishania litoralis</name>
    <dbReference type="NCBI Taxonomy" id="3434685"/>
    <lineage>
        <taxon>Bacteria</taxon>
        <taxon>Pseudomonadati</taxon>
        <taxon>Bacteroidota</taxon>
        <taxon>Flavobacteriia</taxon>
        <taxon>Flavobacteriales</taxon>
        <taxon>Flavobacteriaceae</taxon>
        <taxon>Meishania</taxon>
    </lineage>
</organism>
<comment type="caution">
    <text evidence="1">The sequence shown here is derived from an EMBL/GenBank/DDBJ whole genome shotgun (WGS) entry which is preliminary data.</text>
</comment>
<accession>A0ACC7LKC7</accession>
<proteinExistence type="predicted"/>
<protein>
    <submittedName>
        <fullName evidence="1">DUF5107 domain-containing protein</fullName>
    </submittedName>
</protein>
<evidence type="ECO:0000313" key="2">
    <source>
        <dbReference type="Proteomes" id="UP001595191"/>
    </source>
</evidence>
<dbReference type="EMBL" id="JBHFPV010000002">
    <property type="protein sequence ID" value="MFH6603695.1"/>
    <property type="molecule type" value="Genomic_DNA"/>
</dbReference>
<name>A0ACC7LKC7_9FLAO</name>
<keyword evidence="2" id="KW-1185">Reference proteome</keyword>
<dbReference type="Proteomes" id="UP001595191">
    <property type="component" value="Unassembled WGS sequence"/>
</dbReference>
<gene>
    <name evidence="1" type="ORF">ACEZ3G_09425</name>
</gene>
<reference evidence="1" key="1">
    <citation type="submission" date="2024-09" db="EMBL/GenBank/DDBJ databases">
        <authorList>
            <person name="Liu J."/>
        </authorList>
    </citation>
    <scope>NUCLEOTIDE SEQUENCE</scope>
    <source>
        <strain evidence="1">NBU2967</strain>
    </source>
</reference>